<comment type="subcellular location">
    <subcellularLocation>
        <location evidence="1">Periplasm</location>
    </subcellularLocation>
</comment>
<protein>
    <recommendedName>
        <fullName evidence="1">Cell division coordinator CpoB</fullName>
    </recommendedName>
</protein>
<feature type="region of interest" description="Disordered" evidence="2">
    <location>
        <begin position="88"/>
        <end position="168"/>
    </location>
</feature>
<keyword evidence="4" id="KW-1185">Reference proteome</keyword>
<evidence type="ECO:0000256" key="1">
    <source>
        <dbReference type="HAMAP-Rule" id="MF_02066"/>
    </source>
</evidence>
<dbReference type="Gene3D" id="1.25.40.10">
    <property type="entry name" value="Tetratricopeptide repeat domain"/>
    <property type="match status" value="1"/>
</dbReference>
<keyword evidence="1" id="KW-0732">Signal</keyword>
<keyword evidence="1" id="KW-0132">Cell division</keyword>
<keyword evidence="1" id="KW-0131">Cell cycle</keyword>
<reference evidence="4" key="1">
    <citation type="journal article" date="2019" name="Int. J. Syst. Evol. Microbiol.">
        <title>The Global Catalogue of Microorganisms (GCM) 10K type strain sequencing project: providing services to taxonomists for standard genome sequencing and annotation.</title>
        <authorList>
            <consortium name="The Broad Institute Genomics Platform"/>
            <consortium name="The Broad Institute Genome Sequencing Center for Infectious Disease"/>
            <person name="Wu L."/>
            <person name="Ma J."/>
        </authorList>
    </citation>
    <scope>NUCLEOTIDE SEQUENCE [LARGE SCALE GENOMIC DNA]</scope>
    <source>
        <strain evidence="4">CECT 8472</strain>
    </source>
</reference>
<dbReference type="Pfam" id="PF13174">
    <property type="entry name" value="TPR_6"/>
    <property type="match status" value="1"/>
</dbReference>
<sequence>MTASHESSLIFGMPRRRAGTAAFFGGLLAAAMSLAGPAVAQESSDQSHLRVYSERLDEFEQVLRELTGRVETLEHQLRQANRRIEQLEDDQAAAQDSGSAEVAANTGQDDGEETLEDFDETGGAGAEANDQSEPRSLGTLPSDEEEDTQGEAGAGTESASADGNLPSGSTTEQYNYAFGLLQEAKWEQAEAALSAFVQEHPDDRLAGNAKYWLGETHYVRQDYIEAAQTFAEGYKDYPDSNKAADNLLKLGMSLANLEQTEDACGTFEELEARYSDAPSRILERSRSEREKLGC</sequence>
<dbReference type="SUPFAM" id="SSF48452">
    <property type="entry name" value="TPR-like"/>
    <property type="match status" value="1"/>
</dbReference>
<keyword evidence="1" id="KW-0574">Periplasm</keyword>
<proteinExistence type="inferred from homology"/>
<dbReference type="NCBIfam" id="TIGR02795">
    <property type="entry name" value="tol_pal_ybgF"/>
    <property type="match status" value="1"/>
</dbReference>
<evidence type="ECO:0000313" key="4">
    <source>
        <dbReference type="Proteomes" id="UP001595799"/>
    </source>
</evidence>
<dbReference type="InterPro" id="IPR019734">
    <property type="entry name" value="TPR_rpt"/>
</dbReference>
<dbReference type="InterPro" id="IPR011990">
    <property type="entry name" value="TPR-like_helical_dom_sf"/>
</dbReference>
<dbReference type="InterPro" id="IPR014162">
    <property type="entry name" value="CpoB_C"/>
</dbReference>
<organism evidence="3 4">
    <name type="scientific">Fodinicurvata halophila</name>
    <dbReference type="NCBI Taxonomy" id="1419723"/>
    <lineage>
        <taxon>Bacteria</taxon>
        <taxon>Pseudomonadati</taxon>
        <taxon>Pseudomonadota</taxon>
        <taxon>Alphaproteobacteria</taxon>
        <taxon>Rhodospirillales</taxon>
        <taxon>Rhodovibrionaceae</taxon>
        <taxon>Fodinicurvata</taxon>
    </lineage>
</organism>
<dbReference type="InterPro" id="IPR034706">
    <property type="entry name" value="CpoB"/>
</dbReference>
<comment type="similarity">
    <text evidence="1">Belongs to the CpoB family.</text>
</comment>
<dbReference type="RefSeq" id="WP_382421291.1">
    <property type="nucleotide sequence ID" value="NZ_JBHSCW010000003.1"/>
</dbReference>
<dbReference type="EMBL" id="JBHSCW010000003">
    <property type="protein sequence ID" value="MFC4350948.1"/>
    <property type="molecule type" value="Genomic_DNA"/>
</dbReference>
<name>A0ABV8UI51_9PROT</name>
<dbReference type="Proteomes" id="UP001595799">
    <property type="component" value="Unassembled WGS sequence"/>
</dbReference>
<comment type="function">
    <text evidence="1">Mediates coordination of peptidoglycan synthesis and outer membrane constriction during cell division.</text>
</comment>
<evidence type="ECO:0000256" key="2">
    <source>
        <dbReference type="SAM" id="MobiDB-lite"/>
    </source>
</evidence>
<feature type="compositionally biased region" description="Low complexity" evidence="2">
    <location>
        <begin position="150"/>
        <end position="163"/>
    </location>
</feature>
<comment type="caution">
    <text evidence="3">The sequence shown here is derived from an EMBL/GenBank/DDBJ whole genome shotgun (WGS) entry which is preliminary data.</text>
</comment>
<feature type="compositionally biased region" description="Acidic residues" evidence="2">
    <location>
        <begin position="109"/>
        <end position="120"/>
    </location>
</feature>
<dbReference type="HAMAP" id="MF_02066">
    <property type="entry name" value="CpoB"/>
    <property type="match status" value="1"/>
</dbReference>
<accession>A0ABV8UI51</accession>
<evidence type="ECO:0000313" key="3">
    <source>
        <dbReference type="EMBL" id="MFC4350948.1"/>
    </source>
</evidence>
<gene>
    <name evidence="3" type="primary">ybgF</name>
    <name evidence="1" type="synonym">cpoB</name>
    <name evidence="3" type="ORF">ACFOW6_05270</name>
</gene>